<proteinExistence type="predicted"/>
<dbReference type="EMBL" id="JAUIQD010000005">
    <property type="protein sequence ID" value="KAK3348705.1"/>
    <property type="molecule type" value="Genomic_DNA"/>
</dbReference>
<feature type="domain" description="Heterokaryon incompatibility" evidence="1">
    <location>
        <begin position="185"/>
        <end position="251"/>
    </location>
</feature>
<dbReference type="AlphaFoldDB" id="A0AAJ0HDB2"/>
<reference evidence="2" key="1">
    <citation type="journal article" date="2023" name="Mol. Phylogenet. Evol.">
        <title>Genome-scale phylogeny and comparative genomics of the fungal order Sordariales.</title>
        <authorList>
            <person name="Hensen N."/>
            <person name="Bonometti L."/>
            <person name="Westerberg I."/>
            <person name="Brannstrom I.O."/>
            <person name="Guillou S."/>
            <person name="Cros-Aarteil S."/>
            <person name="Calhoun S."/>
            <person name="Haridas S."/>
            <person name="Kuo A."/>
            <person name="Mondo S."/>
            <person name="Pangilinan J."/>
            <person name="Riley R."/>
            <person name="LaButti K."/>
            <person name="Andreopoulos B."/>
            <person name="Lipzen A."/>
            <person name="Chen C."/>
            <person name="Yan M."/>
            <person name="Daum C."/>
            <person name="Ng V."/>
            <person name="Clum A."/>
            <person name="Steindorff A."/>
            <person name="Ohm R.A."/>
            <person name="Martin F."/>
            <person name="Silar P."/>
            <person name="Natvig D.O."/>
            <person name="Lalanne C."/>
            <person name="Gautier V."/>
            <person name="Ament-Velasquez S.L."/>
            <person name="Kruys A."/>
            <person name="Hutchinson M.I."/>
            <person name="Powell A.J."/>
            <person name="Barry K."/>
            <person name="Miller A.N."/>
            <person name="Grigoriev I.V."/>
            <person name="Debuchy R."/>
            <person name="Gladieux P."/>
            <person name="Hiltunen Thoren M."/>
            <person name="Johannesson H."/>
        </authorList>
    </citation>
    <scope>NUCLEOTIDE SEQUENCE</scope>
    <source>
        <strain evidence="2">CBS 955.72</strain>
    </source>
</reference>
<reference evidence="2" key="2">
    <citation type="submission" date="2023-06" db="EMBL/GenBank/DDBJ databases">
        <authorList>
            <consortium name="Lawrence Berkeley National Laboratory"/>
            <person name="Haridas S."/>
            <person name="Hensen N."/>
            <person name="Bonometti L."/>
            <person name="Westerberg I."/>
            <person name="Brannstrom I.O."/>
            <person name="Guillou S."/>
            <person name="Cros-Aarteil S."/>
            <person name="Calhoun S."/>
            <person name="Kuo A."/>
            <person name="Mondo S."/>
            <person name="Pangilinan J."/>
            <person name="Riley R."/>
            <person name="Labutti K."/>
            <person name="Andreopoulos B."/>
            <person name="Lipzen A."/>
            <person name="Chen C."/>
            <person name="Yanf M."/>
            <person name="Daum C."/>
            <person name="Ng V."/>
            <person name="Clum A."/>
            <person name="Steindorff A."/>
            <person name="Ohm R."/>
            <person name="Martin F."/>
            <person name="Silar P."/>
            <person name="Natvig D."/>
            <person name="Lalanne C."/>
            <person name="Gautier V."/>
            <person name="Ament-Velasquez S.L."/>
            <person name="Kruys A."/>
            <person name="Hutchinson M.I."/>
            <person name="Powell A.J."/>
            <person name="Barry K."/>
            <person name="Miller A.N."/>
            <person name="Grigoriev I.V."/>
            <person name="Debuchy R."/>
            <person name="Gladieux P."/>
            <person name="Thoren M.H."/>
            <person name="Johannesson H."/>
        </authorList>
    </citation>
    <scope>NUCLEOTIDE SEQUENCE</scope>
    <source>
        <strain evidence="2">CBS 955.72</strain>
    </source>
</reference>
<dbReference type="PANTHER" id="PTHR33112">
    <property type="entry name" value="DOMAIN PROTEIN, PUTATIVE-RELATED"/>
    <property type="match status" value="1"/>
</dbReference>
<sequence>MYHSHQATKRHDEVFTELGMSSEESIAPGLLPNFGYSQSQGEARSPAGGSFKPTRLLLVSESPVALAQAAARDSPAPATSQDEKVAPEATTKVYLLARPSDTQGLYFYKAQFSPAFLDRLDMPSRYFPSRAVKISYYLIPLSPTRKLAQAMDYTISVIHGVTRPGGARDLSRPDLPGCHRSHTPLRVDYIWIDCLCIIQDSREDWQKESLVMESVYGNSYCNIATTASADGRGGLFRERDIRAVQPCIVGIGMGGAKQDHYLGDFDSWWRTFERLPLNLLWECNELVACERHPLGLGTPLPAAESPRVFRIGAPRSPNPRLEVYNIWKPIIHAYSSCAITKDTDKLVALHGIAAKVQGVLGCEYVSGLWGLGLESQLAWNVVSPKSSHRPAQHVAPSWSWAAVVGEVDLLPRYDNITETGGDLCRVLEVQKSSGTLPAFISHDELVVRCYLLPITVIPISRDDWTGEIPGGEHYDVFFEREPDVDSEWSWTTAQQRWLMPTWASASSALRGLVLERRPQDGGKFRCCGAFQCSPGEEKSSFWNTCLDFMGSDANLKNLEKRRLHAVLQPVDPDDGSENWGKHEIGNDIDQFVISVL</sequence>
<dbReference type="Proteomes" id="UP001275084">
    <property type="component" value="Unassembled WGS sequence"/>
</dbReference>
<keyword evidence="3" id="KW-1185">Reference proteome</keyword>
<organism evidence="2 3">
    <name type="scientific">Lasiosphaeria hispida</name>
    <dbReference type="NCBI Taxonomy" id="260671"/>
    <lineage>
        <taxon>Eukaryota</taxon>
        <taxon>Fungi</taxon>
        <taxon>Dikarya</taxon>
        <taxon>Ascomycota</taxon>
        <taxon>Pezizomycotina</taxon>
        <taxon>Sordariomycetes</taxon>
        <taxon>Sordariomycetidae</taxon>
        <taxon>Sordariales</taxon>
        <taxon>Lasiosphaeriaceae</taxon>
        <taxon>Lasiosphaeria</taxon>
    </lineage>
</organism>
<protein>
    <recommendedName>
        <fullName evidence="1">Heterokaryon incompatibility domain-containing protein</fullName>
    </recommendedName>
</protein>
<evidence type="ECO:0000313" key="3">
    <source>
        <dbReference type="Proteomes" id="UP001275084"/>
    </source>
</evidence>
<name>A0AAJ0HDB2_9PEZI</name>
<dbReference type="InterPro" id="IPR010730">
    <property type="entry name" value="HET"/>
</dbReference>
<evidence type="ECO:0000313" key="2">
    <source>
        <dbReference type="EMBL" id="KAK3348705.1"/>
    </source>
</evidence>
<dbReference type="Pfam" id="PF06985">
    <property type="entry name" value="HET"/>
    <property type="match status" value="1"/>
</dbReference>
<evidence type="ECO:0000259" key="1">
    <source>
        <dbReference type="Pfam" id="PF06985"/>
    </source>
</evidence>
<accession>A0AAJ0HDB2</accession>
<dbReference type="PANTHER" id="PTHR33112:SF9">
    <property type="entry name" value="HETEROKARYON INCOMPATIBILITY DOMAIN-CONTAINING PROTEIN"/>
    <property type="match status" value="1"/>
</dbReference>
<gene>
    <name evidence="2" type="ORF">B0T25DRAFT_569382</name>
</gene>
<comment type="caution">
    <text evidence="2">The sequence shown here is derived from an EMBL/GenBank/DDBJ whole genome shotgun (WGS) entry which is preliminary data.</text>
</comment>